<dbReference type="RefSeq" id="WP_050116241.1">
    <property type="nucleotide sequence ID" value="NZ_CQAW01000022.1"/>
</dbReference>
<evidence type="ECO:0000313" key="3">
    <source>
        <dbReference type="Proteomes" id="UP000041882"/>
    </source>
</evidence>
<dbReference type="EMBL" id="CQAW01000022">
    <property type="protein sequence ID" value="CNI27015.1"/>
    <property type="molecule type" value="Genomic_DNA"/>
</dbReference>
<dbReference type="PANTHER" id="PTHR39158:SF1">
    <property type="entry name" value="DNAJ HOMOLOG SUBFAMILY C MEMBER 28"/>
    <property type="match status" value="1"/>
</dbReference>
<dbReference type="InterPro" id="IPR052573">
    <property type="entry name" value="DnaJ_C_subfamily_28"/>
</dbReference>
<accession>A0A0T9QSZ7</accession>
<feature type="domain" description="DnaJ homologue subfamily C member 28 conserved" evidence="1">
    <location>
        <begin position="7"/>
        <end position="73"/>
    </location>
</feature>
<gene>
    <name evidence="2" type="ORF">ERS008472_03704</name>
</gene>
<evidence type="ECO:0000259" key="1">
    <source>
        <dbReference type="Pfam" id="PF09350"/>
    </source>
</evidence>
<dbReference type="InterPro" id="IPR018961">
    <property type="entry name" value="DnaJ_homolog_subfam-C_membr-28"/>
</dbReference>
<sequence length="129" mass="14760">MGLVDEWAERHIINAQENGELDNLSGNGKPLLLDNDTFVPPELRVGYRLLKNAGYLPPELQDRQDRQDRQEALTITALLSQFDTRHNDYSGLHKRLVLLELKLKQAGFSADFLHSEYQGKVTDKLSKEE</sequence>
<dbReference type="Proteomes" id="UP000041882">
    <property type="component" value="Unassembled WGS sequence"/>
</dbReference>
<dbReference type="PANTHER" id="PTHR39158">
    <property type="entry name" value="OS08G0560600 PROTEIN"/>
    <property type="match status" value="1"/>
</dbReference>
<dbReference type="AlphaFoldDB" id="A0A0T9QSZ7"/>
<dbReference type="Pfam" id="PF09350">
    <property type="entry name" value="DJC28_CD"/>
    <property type="match status" value="1"/>
</dbReference>
<protein>
    <submittedName>
        <fullName evidence="2">Putative cytoplasmic protein</fullName>
    </submittedName>
</protein>
<keyword evidence="3" id="KW-1185">Reference proteome</keyword>
<proteinExistence type="predicted"/>
<dbReference type="NCBIfam" id="NF007572">
    <property type="entry name" value="PRK10203.1"/>
    <property type="match status" value="1"/>
</dbReference>
<name>A0A0T9QSZ7_9GAMM</name>
<reference evidence="3" key="1">
    <citation type="submission" date="2015-03" db="EMBL/GenBank/DDBJ databases">
        <authorList>
            <consortium name="Pathogen Informatics"/>
            <person name="Murphy D."/>
        </authorList>
    </citation>
    <scope>NUCLEOTIDE SEQUENCE [LARGE SCALE GENOMIC DNA]</scope>
    <source>
        <strain evidence="3">IP6945</strain>
    </source>
</reference>
<organism evidence="2 3">
    <name type="scientific">Yersinia thracica</name>
    <dbReference type="NCBI Taxonomy" id="2890319"/>
    <lineage>
        <taxon>Bacteria</taxon>
        <taxon>Pseudomonadati</taxon>
        <taxon>Pseudomonadota</taxon>
        <taxon>Gammaproteobacteria</taxon>
        <taxon>Enterobacterales</taxon>
        <taxon>Yersiniaceae</taxon>
        <taxon>Yersinia</taxon>
    </lineage>
</organism>
<evidence type="ECO:0000313" key="2">
    <source>
        <dbReference type="EMBL" id="CNI27015.1"/>
    </source>
</evidence>